<dbReference type="InterPro" id="IPR036237">
    <property type="entry name" value="Xyl_isomerase-like_sf"/>
</dbReference>
<evidence type="ECO:0000313" key="2">
    <source>
        <dbReference type="EMBL" id="GIH17559.1"/>
    </source>
</evidence>
<dbReference type="PANTHER" id="PTHR12110">
    <property type="entry name" value="HYDROXYPYRUVATE ISOMERASE"/>
    <property type="match status" value="1"/>
</dbReference>
<dbReference type="InterPro" id="IPR013022">
    <property type="entry name" value="Xyl_isomerase-like_TIM-brl"/>
</dbReference>
<dbReference type="Proteomes" id="UP000642748">
    <property type="component" value="Unassembled WGS sequence"/>
</dbReference>
<name>A0A8J3VSZ8_9ACTN</name>
<dbReference type="EMBL" id="BONZ01000056">
    <property type="protein sequence ID" value="GIH17559.1"/>
    <property type="molecule type" value="Genomic_DNA"/>
</dbReference>
<comment type="caution">
    <text evidence="2">The sequence shown here is derived from an EMBL/GenBank/DDBJ whole genome shotgun (WGS) entry which is preliminary data.</text>
</comment>
<dbReference type="InterPro" id="IPR050312">
    <property type="entry name" value="IolE/XylAMocC-like"/>
</dbReference>
<organism evidence="2 3">
    <name type="scientific">Rugosimonospora africana</name>
    <dbReference type="NCBI Taxonomy" id="556532"/>
    <lineage>
        <taxon>Bacteria</taxon>
        <taxon>Bacillati</taxon>
        <taxon>Actinomycetota</taxon>
        <taxon>Actinomycetes</taxon>
        <taxon>Micromonosporales</taxon>
        <taxon>Micromonosporaceae</taxon>
        <taxon>Rugosimonospora</taxon>
    </lineage>
</organism>
<reference evidence="2" key="1">
    <citation type="submission" date="2021-01" db="EMBL/GenBank/DDBJ databases">
        <title>Whole genome shotgun sequence of Rugosimonospora africana NBRC 104875.</title>
        <authorList>
            <person name="Komaki H."/>
            <person name="Tamura T."/>
        </authorList>
    </citation>
    <scope>NUCLEOTIDE SEQUENCE</scope>
    <source>
        <strain evidence="2">NBRC 104875</strain>
    </source>
</reference>
<dbReference type="SUPFAM" id="SSF51658">
    <property type="entry name" value="Xylose isomerase-like"/>
    <property type="match status" value="1"/>
</dbReference>
<evidence type="ECO:0000259" key="1">
    <source>
        <dbReference type="Pfam" id="PF01261"/>
    </source>
</evidence>
<sequence length="274" mass="29169">MIGLDRLALNQATTDRWSVAEAVDGCQRAGIGAIGLWRRQVGEAGLAESVAAVRRAGLHVSSLCRGGFFTAVDPDARAAAMADNRRAIDEAAALEADVLVLVSGGLAGSGKNLPAARSLVADALDELAPYAQKSGVRLGIEPLHPMFCADRCVVSTLGQALDLALPYPSATVGVVVDTYHVWWDPDLDAQLARAGDRIASFQVCDWVVPLPADMLLGRGHVGDGHIDFRRIAAPVEAAGYRGWVEVEIFNEKIWATPGDETLRTMKDTFARELG</sequence>
<protein>
    <submittedName>
        <fullName evidence="2">Xylose isomerase</fullName>
    </submittedName>
</protein>
<dbReference type="Pfam" id="PF01261">
    <property type="entry name" value="AP_endonuc_2"/>
    <property type="match status" value="1"/>
</dbReference>
<gene>
    <name evidence="2" type="ORF">Raf01_57310</name>
</gene>
<proteinExistence type="predicted"/>
<accession>A0A8J3VSZ8</accession>
<feature type="domain" description="Xylose isomerase-like TIM barrel" evidence="1">
    <location>
        <begin position="26"/>
        <end position="263"/>
    </location>
</feature>
<dbReference type="Gene3D" id="3.20.20.150">
    <property type="entry name" value="Divalent-metal-dependent TIM barrel enzymes"/>
    <property type="match status" value="1"/>
</dbReference>
<dbReference type="AlphaFoldDB" id="A0A8J3VSZ8"/>
<keyword evidence="3" id="KW-1185">Reference proteome</keyword>
<dbReference type="GO" id="GO:0016853">
    <property type="term" value="F:isomerase activity"/>
    <property type="evidence" value="ECO:0007669"/>
    <property type="project" value="UniProtKB-KW"/>
</dbReference>
<dbReference type="PANTHER" id="PTHR12110:SF52">
    <property type="entry name" value="XYLOSE ISOMERASE"/>
    <property type="match status" value="1"/>
</dbReference>
<keyword evidence="2" id="KW-0413">Isomerase</keyword>
<evidence type="ECO:0000313" key="3">
    <source>
        <dbReference type="Proteomes" id="UP000642748"/>
    </source>
</evidence>